<sequence>MSIPDISYQNKWLLTDDCNIDNLVMRKMLLIMVMAIRILNYDNDDDDDDEDYDDYENYDTLTKSGFTSHNL</sequence>
<reference evidence="1" key="1">
    <citation type="journal article" date="2019" name="bioRxiv">
        <title>The Genome of the Zebra Mussel, Dreissena polymorpha: A Resource for Invasive Species Research.</title>
        <authorList>
            <person name="McCartney M.A."/>
            <person name="Auch B."/>
            <person name="Kono T."/>
            <person name="Mallez S."/>
            <person name="Zhang Y."/>
            <person name="Obille A."/>
            <person name="Becker A."/>
            <person name="Abrahante J.E."/>
            <person name="Garbe J."/>
            <person name="Badalamenti J.P."/>
            <person name="Herman A."/>
            <person name="Mangelson H."/>
            <person name="Liachko I."/>
            <person name="Sullivan S."/>
            <person name="Sone E.D."/>
            <person name="Koren S."/>
            <person name="Silverstein K.A.T."/>
            <person name="Beckman K.B."/>
            <person name="Gohl D.M."/>
        </authorList>
    </citation>
    <scope>NUCLEOTIDE SEQUENCE</scope>
    <source>
        <strain evidence="1">Duluth1</strain>
        <tissue evidence="1">Whole animal</tissue>
    </source>
</reference>
<name>A0A9D4E5H8_DREPO</name>
<protein>
    <submittedName>
        <fullName evidence="1">Uncharacterized protein</fullName>
    </submittedName>
</protein>
<accession>A0A9D4E5H8</accession>
<evidence type="ECO:0000313" key="1">
    <source>
        <dbReference type="EMBL" id="KAH3772320.1"/>
    </source>
</evidence>
<organism evidence="1 2">
    <name type="scientific">Dreissena polymorpha</name>
    <name type="common">Zebra mussel</name>
    <name type="synonym">Mytilus polymorpha</name>
    <dbReference type="NCBI Taxonomy" id="45954"/>
    <lineage>
        <taxon>Eukaryota</taxon>
        <taxon>Metazoa</taxon>
        <taxon>Spiralia</taxon>
        <taxon>Lophotrochozoa</taxon>
        <taxon>Mollusca</taxon>
        <taxon>Bivalvia</taxon>
        <taxon>Autobranchia</taxon>
        <taxon>Heteroconchia</taxon>
        <taxon>Euheterodonta</taxon>
        <taxon>Imparidentia</taxon>
        <taxon>Neoheterodontei</taxon>
        <taxon>Myida</taxon>
        <taxon>Dreissenoidea</taxon>
        <taxon>Dreissenidae</taxon>
        <taxon>Dreissena</taxon>
    </lineage>
</organism>
<keyword evidence="2" id="KW-1185">Reference proteome</keyword>
<evidence type="ECO:0000313" key="2">
    <source>
        <dbReference type="Proteomes" id="UP000828390"/>
    </source>
</evidence>
<comment type="caution">
    <text evidence="1">The sequence shown here is derived from an EMBL/GenBank/DDBJ whole genome shotgun (WGS) entry which is preliminary data.</text>
</comment>
<dbReference type="EMBL" id="JAIWYP010000009">
    <property type="protein sequence ID" value="KAH3772320.1"/>
    <property type="molecule type" value="Genomic_DNA"/>
</dbReference>
<dbReference type="Proteomes" id="UP000828390">
    <property type="component" value="Unassembled WGS sequence"/>
</dbReference>
<gene>
    <name evidence="1" type="ORF">DPMN_173658</name>
</gene>
<reference evidence="1" key="2">
    <citation type="submission" date="2020-11" db="EMBL/GenBank/DDBJ databases">
        <authorList>
            <person name="McCartney M.A."/>
            <person name="Auch B."/>
            <person name="Kono T."/>
            <person name="Mallez S."/>
            <person name="Becker A."/>
            <person name="Gohl D.M."/>
            <person name="Silverstein K.A.T."/>
            <person name="Koren S."/>
            <person name="Bechman K.B."/>
            <person name="Herman A."/>
            <person name="Abrahante J.E."/>
            <person name="Garbe J."/>
        </authorList>
    </citation>
    <scope>NUCLEOTIDE SEQUENCE</scope>
    <source>
        <strain evidence="1">Duluth1</strain>
        <tissue evidence="1">Whole animal</tissue>
    </source>
</reference>
<dbReference type="AlphaFoldDB" id="A0A9D4E5H8"/>
<proteinExistence type="predicted"/>